<dbReference type="InterPro" id="IPR018800">
    <property type="entry name" value="PRCC"/>
</dbReference>
<accession>A0A2I0VQ54</accession>
<dbReference type="STRING" id="906689.A0A2I0VQ54"/>
<evidence type="ECO:0000313" key="3">
    <source>
        <dbReference type="Proteomes" id="UP000233837"/>
    </source>
</evidence>
<evidence type="ECO:0000256" key="1">
    <source>
        <dbReference type="SAM" id="MobiDB-lite"/>
    </source>
</evidence>
<feature type="region of interest" description="Disordered" evidence="1">
    <location>
        <begin position="1"/>
        <end position="242"/>
    </location>
</feature>
<feature type="region of interest" description="Disordered" evidence="1">
    <location>
        <begin position="310"/>
        <end position="348"/>
    </location>
</feature>
<dbReference type="AlphaFoldDB" id="A0A2I0VQ54"/>
<reference evidence="2 3" key="1">
    <citation type="journal article" date="2016" name="Sci. Rep.">
        <title>The Dendrobium catenatum Lindl. genome sequence provides insights into polysaccharide synthase, floral development and adaptive evolution.</title>
        <authorList>
            <person name="Zhang G.Q."/>
            <person name="Xu Q."/>
            <person name="Bian C."/>
            <person name="Tsai W.C."/>
            <person name="Yeh C.M."/>
            <person name="Liu K.W."/>
            <person name="Yoshida K."/>
            <person name="Zhang L.S."/>
            <person name="Chang S.B."/>
            <person name="Chen F."/>
            <person name="Shi Y."/>
            <person name="Su Y.Y."/>
            <person name="Zhang Y.Q."/>
            <person name="Chen L.J."/>
            <person name="Yin Y."/>
            <person name="Lin M."/>
            <person name="Huang H."/>
            <person name="Deng H."/>
            <person name="Wang Z.W."/>
            <person name="Zhu S.L."/>
            <person name="Zhao X."/>
            <person name="Deng C."/>
            <person name="Niu S.C."/>
            <person name="Huang J."/>
            <person name="Wang M."/>
            <person name="Liu G.H."/>
            <person name="Yang H.J."/>
            <person name="Xiao X.J."/>
            <person name="Hsiao Y.Y."/>
            <person name="Wu W.L."/>
            <person name="Chen Y.Y."/>
            <person name="Mitsuda N."/>
            <person name="Ohme-Takagi M."/>
            <person name="Luo Y.B."/>
            <person name="Van de Peer Y."/>
            <person name="Liu Z.J."/>
        </authorList>
    </citation>
    <scope>NUCLEOTIDE SEQUENCE [LARGE SCALE GENOMIC DNA]</scope>
    <source>
        <tissue evidence="2">The whole plant</tissue>
    </source>
</reference>
<feature type="compositionally biased region" description="Low complexity" evidence="1">
    <location>
        <begin position="175"/>
        <end position="185"/>
    </location>
</feature>
<evidence type="ECO:0000313" key="2">
    <source>
        <dbReference type="EMBL" id="PKU65542.1"/>
    </source>
</evidence>
<dbReference type="Pfam" id="PF10253">
    <property type="entry name" value="PRCC"/>
    <property type="match status" value="1"/>
</dbReference>
<reference evidence="2 3" key="2">
    <citation type="journal article" date="2017" name="Nature">
        <title>The Apostasia genome and the evolution of orchids.</title>
        <authorList>
            <person name="Zhang G.Q."/>
            <person name="Liu K.W."/>
            <person name="Li Z."/>
            <person name="Lohaus R."/>
            <person name="Hsiao Y.Y."/>
            <person name="Niu S.C."/>
            <person name="Wang J.Y."/>
            <person name="Lin Y.C."/>
            <person name="Xu Q."/>
            <person name="Chen L.J."/>
            <person name="Yoshida K."/>
            <person name="Fujiwara S."/>
            <person name="Wang Z.W."/>
            <person name="Zhang Y.Q."/>
            <person name="Mitsuda N."/>
            <person name="Wang M."/>
            <person name="Liu G.H."/>
            <person name="Pecoraro L."/>
            <person name="Huang H.X."/>
            <person name="Xiao X.J."/>
            <person name="Lin M."/>
            <person name="Wu X.Y."/>
            <person name="Wu W.L."/>
            <person name="Chen Y.Y."/>
            <person name="Chang S.B."/>
            <person name="Sakamoto S."/>
            <person name="Ohme-Takagi M."/>
            <person name="Yagi M."/>
            <person name="Zeng S.J."/>
            <person name="Shen C.Y."/>
            <person name="Yeh C.M."/>
            <person name="Luo Y.B."/>
            <person name="Tsai W.C."/>
            <person name="Van de Peer Y."/>
            <person name="Liu Z.J."/>
        </authorList>
    </citation>
    <scope>NUCLEOTIDE SEQUENCE [LARGE SCALE GENOMIC DNA]</scope>
    <source>
        <tissue evidence="2">The whole plant</tissue>
    </source>
</reference>
<feature type="compositionally biased region" description="Polar residues" evidence="1">
    <location>
        <begin position="326"/>
        <end position="339"/>
    </location>
</feature>
<organism evidence="2 3">
    <name type="scientific">Dendrobium catenatum</name>
    <dbReference type="NCBI Taxonomy" id="906689"/>
    <lineage>
        <taxon>Eukaryota</taxon>
        <taxon>Viridiplantae</taxon>
        <taxon>Streptophyta</taxon>
        <taxon>Embryophyta</taxon>
        <taxon>Tracheophyta</taxon>
        <taxon>Spermatophyta</taxon>
        <taxon>Magnoliopsida</taxon>
        <taxon>Liliopsida</taxon>
        <taxon>Asparagales</taxon>
        <taxon>Orchidaceae</taxon>
        <taxon>Epidendroideae</taxon>
        <taxon>Malaxideae</taxon>
        <taxon>Dendrobiinae</taxon>
        <taxon>Dendrobium</taxon>
    </lineage>
</organism>
<feature type="compositionally biased region" description="Low complexity" evidence="1">
    <location>
        <begin position="30"/>
        <end position="68"/>
    </location>
</feature>
<proteinExistence type="predicted"/>
<name>A0A2I0VQ54_9ASPA</name>
<protein>
    <recommendedName>
        <fullName evidence="4">Proline-rich protein PRCC</fullName>
    </recommendedName>
</protein>
<dbReference type="Proteomes" id="UP000233837">
    <property type="component" value="Unassembled WGS sequence"/>
</dbReference>
<sequence>MDSLLANYASSDDDGEAEEVSRAIPHPKISSFSNSLPPPKSSSFFSSLPPPRISNSSSPSSSSSLFASLPPPKSQLPNHSLNDYKREVDGGKPPNQPQSSSIFSSLPPPKTSTSSTFSSLPAPKSLSGNPSNKPSSDFKRVVHFTLPLNPSMLKSLDPDDDDEEEKGRKVRKDTSSSSTPKALSSMLPAPKNSLCIAPAQSFGASRKSSLQTDDPASRRSSLQTDDPSANCPQGSKTEHEVGSFASYSEYGAEQGMAVGYEACASFSAEQGVSDYENFKNDDGNWSSGVVNPAAVSSADATYASIPATVGWEQDNGDSSGHRSYMDSWSNASSGATTSEIPDIGRIAGKRGRTAIPTEIVEVKQDELMKNRPREDQIKSTGIAFGPAYQAAAPSGKGKPSKLHKRKHQIGSLYYDLKQKEMELAERRSKGLLTKAETQAKYGW</sequence>
<dbReference type="PANTHER" id="PTHR13621">
    <property type="entry name" value="PROLINE-RICH PROTEIN PRCC"/>
    <property type="match status" value="1"/>
</dbReference>
<dbReference type="EMBL" id="KZ503336">
    <property type="protein sequence ID" value="PKU65542.1"/>
    <property type="molecule type" value="Genomic_DNA"/>
</dbReference>
<evidence type="ECO:0008006" key="4">
    <source>
        <dbReference type="Google" id="ProtNLM"/>
    </source>
</evidence>
<dbReference type="PANTHER" id="PTHR13621:SF2">
    <property type="entry name" value="PROLINE-RICH PROTEIN PRCC"/>
    <property type="match status" value="1"/>
</dbReference>
<gene>
    <name evidence="2" type="ORF">MA16_Dca026706</name>
</gene>
<feature type="compositionally biased region" description="Polar residues" evidence="1">
    <location>
        <begin position="126"/>
        <end position="135"/>
    </location>
</feature>
<keyword evidence="3" id="KW-1185">Reference proteome</keyword>
<dbReference type="GO" id="GO:0005634">
    <property type="term" value="C:nucleus"/>
    <property type="evidence" value="ECO:0007669"/>
    <property type="project" value="TreeGrafter"/>
</dbReference>
<feature type="compositionally biased region" description="Polar residues" evidence="1">
    <location>
        <begin position="202"/>
        <end position="235"/>
    </location>
</feature>
<feature type="compositionally biased region" description="Low complexity" evidence="1">
    <location>
        <begin position="111"/>
        <end position="121"/>
    </location>
</feature>
<dbReference type="OrthoDB" id="206969at2759"/>